<evidence type="ECO:0000313" key="3">
    <source>
        <dbReference type="Proteomes" id="UP001500427"/>
    </source>
</evidence>
<dbReference type="InterPro" id="IPR000182">
    <property type="entry name" value="GNAT_dom"/>
</dbReference>
<dbReference type="InterPro" id="IPR051908">
    <property type="entry name" value="Ribosomal_N-acetyltransferase"/>
</dbReference>
<dbReference type="Pfam" id="PF13302">
    <property type="entry name" value="Acetyltransf_3"/>
    <property type="match status" value="1"/>
</dbReference>
<dbReference type="SUPFAM" id="SSF55729">
    <property type="entry name" value="Acyl-CoA N-acyltransferases (Nat)"/>
    <property type="match status" value="1"/>
</dbReference>
<dbReference type="PANTHER" id="PTHR43441">
    <property type="entry name" value="RIBOSOMAL-PROTEIN-SERINE ACETYLTRANSFERASE"/>
    <property type="match status" value="1"/>
</dbReference>
<proteinExistence type="predicted"/>
<feature type="domain" description="N-acetyltransferase" evidence="1">
    <location>
        <begin position="28"/>
        <end position="169"/>
    </location>
</feature>
<dbReference type="InterPro" id="IPR016181">
    <property type="entry name" value="Acyl_CoA_acyltransferase"/>
</dbReference>
<evidence type="ECO:0000259" key="1">
    <source>
        <dbReference type="Pfam" id="PF13302"/>
    </source>
</evidence>
<sequence length="325" mass="33779">MSAEGGGGAAGGAGVGGGAAAFTAQGERVRVRPPTEADIPAYAAAVTLSERRLSAFAMPDPNNLPVVIRSQSPTYRTFMVHALDPEGSHGLVGRVNVANVVGGAFRSATIGYDAYDPYAGRGLFAEGLALTLDLVFDDAPLGMGLHRVEANIQPANHRSAGLVRSLGFVHEGFSRAFLHLPGPDGRRDWRDHERFTMLATDWPAVPYRTQGHRRIACVVTGAAAPRGPDEYGGRAGTSLAAAVAAELGLPLFSSATVEQPAVLFELLRASCVGGVVECRAGGPELRMGLARAGFDPSAVPVLGAALDVPKQEVVRHALAVRAAFA</sequence>
<organism evidence="2 3">
    <name type="scientific">Terrabacter aeriphilus</name>
    <dbReference type="NCBI Taxonomy" id="515662"/>
    <lineage>
        <taxon>Bacteria</taxon>
        <taxon>Bacillati</taxon>
        <taxon>Actinomycetota</taxon>
        <taxon>Actinomycetes</taxon>
        <taxon>Micrococcales</taxon>
        <taxon>Intrasporangiaceae</taxon>
        <taxon>Terrabacter</taxon>
    </lineage>
</organism>
<dbReference type="EMBL" id="BAABIW010000011">
    <property type="protein sequence ID" value="GAA5024894.1"/>
    <property type="molecule type" value="Genomic_DNA"/>
</dbReference>
<dbReference type="Proteomes" id="UP001500427">
    <property type="component" value="Unassembled WGS sequence"/>
</dbReference>
<dbReference type="RefSeq" id="WP_345507067.1">
    <property type="nucleotide sequence ID" value="NZ_BAABIW010000011.1"/>
</dbReference>
<name>A0ABP9J998_9MICO</name>
<protein>
    <recommendedName>
        <fullName evidence="1">N-acetyltransferase domain-containing protein</fullName>
    </recommendedName>
</protein>
<reference evidence="3" key="1">
    <citation type="journal article" date="2019" name="Int. J. Syst. Evol. Microbiol.">
        <title>The Global Catalogue of Microorganisms (GCM) 10K type strain sequencing project: providing services to taxonomists for standard genome sequencing and annotation.</title>
        <authorList>
            <consortium name="The Broad Institute Genomics Platform"/>
            <consortium name="The Broad Institute Genome Sequencing Center for Infectious Disease"/>
            <person name="Wu L."/>
            <person name="Ma J."/>
        </authorList>
    </citation>
    <scope>NUCLEOTIDE SEQUENCE [LARGE SCALE GENOMIC DNA]</scope>
    <source>
        <strain evidence="3">JCM 17687</strain>
    </source>
</reference>
<evidence type="ECO:0000313" key="2">
    <source>
        <dbReference type="EMBL" id="GAA5024894.1"/>
    </source>
</evidence>
<keyword evidence="3" id="KW-1185">Reference proteome</keyword>
<dbReference type="Gene3D" id="3.40.630.30">
    <property type="match status" value="1"/>
</dbReference>
<comment type="caution">
    <text evidence="2">The sequence shown here is derived from an EMBL/GenBank/DDBJ whole genome shotgun (WGS) entry which is preliminary data.</text>
</comment>
<dbReference type="PANTHER" id="PTHR43441:SF10">
    <property type="entry name" value="ACETYLTRANSFERASE"/>
    <property type="match status" value="1"/>
</dbReference>
<accession>A0ABP9J998</accession>
<gene>
    <name evidence="2" type="ORF">GCM10023258_17330</name>
</gene>